<dbReference type="KEGG" id="vg:29125693"/>
<evidence type="ECO:0000313" key="2">
    <source>
        <dbReference type="Proteomes" id="UP000204546"/>
    </source>
</evidence>
<dbReference type="OrthoDB" id="20916at10239"/>
<keyword evidence="2" id="KW-1185">Reference proteome</keyword>
<dbReference type="Proteomes" id="UP000204546">
    <property type="component" value="Segment"/>
</dbReference>
<proteinExistence type="predicted"/>
<dbReference type="GeneID" id="29125693"/>
<accession>A0A140G780</accession>
<dbReference type="RefSeq" id="YP_009303122.1">
    <property type="nucleotide sequence ID" value="NC_031252.1"/>
</dbReference>
<protein>
    <submittedName>
        <fullName evidence="1">Uncharacterized protein</fullName>
    </submittedName>
</protein>
<evidence type="ECO:0000313" key="1">
    <source>
        <dbReference type="EMBL" id="AMM44515.1"/>
    </source>
</evidence>
<dbReference type="EMBL" id="KU647629">
    <property type="protein sequence ID" value="AMM44515.1"/>
    <property type="molecule type" value="Genomic_DNA"/>
</dbReference>
<organism evidence="1 2">
    <name type="scientific">Arthrobacter phage BarretLemon</name>
    <dbReference type="NCBI Taxonomy" id="1796994"/>
    <lineage>
        <taxon>Viruses</taxon>
        <taxon>Duplodnaviria</taxon>
        <taxon>Heunggongvirae</taxon>
        <taxon>Uroviricota</taxon>
        <taxon>Caudoviricetes</taxon>
        <taxon>Berryhillviridae</taxon>
        <taxon>Marthavirus</taxon>
        <taxon>Marthavirus barretlemon</taxon>
    </lineage>
</organism>
<name>A0A140G780_9CAUD</name>
<reference evidence="2" key="1">
    <citation type="submission" date="2016-02" db="EMBL/GenBank/DDBJ databases">
        <authorList>
            <person name="Wen L."/>
            <person name="He K."/>
            <person name="Yang H."/>
        </authorList>
    </citation>
    <scope>NUCLEOTIDE SEQUENCE [LARGE SCALE GENOMIC DNA]</scope>
</reference>
<gene>
    <name evidence="1" type="primary">53</name>
    <name evidence="1" type="ORF">BARRETLEMON_53</name>
</gene>
<sequence>MKITNTTTSLHMVKNRKLNVEDGPLVKTSLHAYTHTCFRVDAVTFVSNEPAEPHLAIIEGYSVDSEGRVRESEKRYSRLIRSEAFESQTYGWLKELL</sequence>